<keyword evidence="2" id="KW-0963">Cytoplasm</keyword>
<feature type="compositionally biased region" description="Polar residues" evidence="4">
    <location>
        <begin position="746"/>
        <end position="761"/>
    </location>
</feature>
<evidence type="ECO:0000313" key="6">
    <source>
        <dbReference type="EMBL" id="KAK5989484.1"/>
    </source>
</evidence>
<feature type="region of interest" description="Disordered" evidence="4">
    <location>
        <begin position="746"/>
        <end position="840"/>
    </location>
</feature>
<dbReference type="InterPro" id="IPR048491">
    <property type="entry name" value="XMAP215_CLASP_TOG"/>
</dbReference>
<dbReference type="SUPFAM" id="SSF48371">
    <property type="entry name" value="ARM repeat"/>
    <property type="match status" value="1"/>
</dbReference>
<dbReference type="Pfam" id="PF21042">
    <property type="entry name" value="Stu2_CTS"/>
    <property type="match status" value="1"/>
</dbReference>
<feature type="region of interest" description="Disordered" evidence="4">
    <location>
        <begin position="230"/>
        <end position="267"/>
    </location>
</feature>
<name>A0ABR0SBD6_9HYPO</name>
<evidence type="ECO:0000256" key="3">
    <source>
        <dbReference type="ARBA" id="ARBA00023212"/>
    </source>
</evidence>
<feature type="region of interest" description="Disordered" evidence="4">
    <location>
        <begin position="501"/>
        <end position="622"/>
    </location>
</feature>
<comment type="subcellular location">
    <subcellularLocation>
        <location evidence="1">Cytoplasm</location>
        <location evidence="1">Cytoskeleton</location>
    </subcellularLocation>
</comment>
<reference evidence="6 7" key="1">
    <citation type="submission" date="2024-01" db="EMBL/GenBank/DDBJ databases">
        <title>Complete genome of Cladobotryum mycophilum ATHUM6906.</title>
        <authorList>
            <person name="Christinaki A.C."/>
            <person name="Myridakis A.I."/>
            <person name="Kouvelis V.N."/>
        </authorList>
    </citation>
    <scope>NUCLEOTIDE SEQUENCE [LARGE SCALE GENOMIC DNA]</scope>
    <source>
        <strain evidence="6 7">ATHUM6906</strain>
    </source>
</reference>
<dbReference type="EMBL" id="JAVFKD010000015">
    <property type="protein sequence ID" value="KAK5989484.1"/>
    <property type="molecule type" value="Genomic_DNA"/>
</dbReference>
<feature type="domain" description="TOG" evidence="5">
    <location>
        <begin position="1"/>
        <end position="234"/>
    </location>
</feature>
<accession>A0ABR0SBD6</accession>
<evidence type="ECO:0000313" key="7">
    <source>
        <dbReference type="Proteomes" id="UP001338125"/>
    </source>
</evidence>
<dbReference type="SMART" id="SM01349">
    <property type="entry name" value="TOG"/>
    <property type="match status" value="2"/>
</dbReference>
<organism evidence="6 7">
    <name type="scientific">Cladobotryum mycophilum</name>
    <dbReference type="NCBI Taxonomy" id="491253"/>
    <lineage>
        <taxon>Eukaryota</taxon>
        <taxon>Fungi</taxon>
        <taxon>Dikarya</taxon>
        <taxon>Ascomycota</taxon>
        <taxon>Pezizomycotina</taxon>
        <taxon>Sordariomycetes</taxon>
        <taxon>Hypocreomycetidae</taxon>
        <taxon>Hypocreales</taxon>
        <taxon>Hypocreaceae</taxon>
        <taxon>Cladobotryum</taxon>
    </lineage>
</organism>
<evidence type="ECO:0000256" key="4">
    <source>
        <dbReference type="SAM" id="MobiDB-lite"/>
    </source>
</evidence>
<protein>
    <submittedName>
        <fullName evidence="6">Cytoskeleton-associated protein 5-A</fullName>
    </submittedName>
</protein>
<dbReference type="Gene3D" id="1.25.10.10">
    <property type="entry name" value="Leucine-rich Repeat Variant"/>
    <property type="match status" value="2"/>
</dbReference>
<dbReference type="Proteomes" id="UP001338125">
    <property type="component" value="Unassembled WGS sequence"/>
</dbReference>
<dbReference type="PANTHER" id="PTHR12609">
    <property type="entry name" value="MICROTUBULE ASSOCIATED PROTEIN XMAP215"/>
    <property type="match status" value="1"/>
</dbReference>
<feature type="region of interest" description="Disordered" evidence="4">
    <location>
        <begin position="720"/>
        <end position="739"/>
    </location>
</feature>
<dbReference type="InterPro" id="IPR045110">
    <property type="entry name" value="XMAP215"/>
</dbReference>
<feature type="compositionally biased region" description="Basic and acidic residues" evidence="4">
    <location>
        <begin position="230"/>
        <end position="240"/>
    </location>
</feature>
<evidence type="ECO:0000256" key="2">
    <source>
        <dbReference type="ARBA" id="ARBA00022490"/>
    </source>
</evidence>
<evidence type="ECO:0000256" key="1">
    <source>
        <dbReference type="ARBA" id="ARBA00004245"/>
    </source>
</evidence>
<dbReference type="Pfam" id="PF21041">
    <property type="entry name" value="XMAP215_CLASP_TOG"/>
    <property type="match status" value="2"/>
</dbReference>
<comment type="caution">
    <text evidence="6">The sequence shown here is derived from an EMBL/GenBank/DDBJ whole genome shotgun (WGS) entry which is preliminary data.</text>
</comment>
<keyword evidence="3" id="KW-0206">Cytoskeleton</keyword>
<dbReference type="InterPro" id="IPR011989">
    <property type="entry name" value="ARM-like"/>
</dbReference>
<evidence type="ECO:0000259" key="5">
    <source>
        <dbReference type="SMART" id="SM01349"/>
    </source>
</evidence>
<feature type="compositionally biased region" description="Polar residues" evidence="4">
    <location>
        <begin position="821"/>
        <end position="830"/>
    </location>
</feature>
<feature type="compositionally biased region" description="Low complexity" evidence="4">
    <location>
        <begin position="784"/>
        <end position="794"/>
    </location>
</feature>
<sequence>MAEQEEDFSSLPIPDRFTHKNWKVRKAVYEDVAKQFSVTPDESDPAFRPFLSDPSLWKSAVADTNVAAQQEGIISLCAFLKFGGRDGALRTRGLTITPMVEKALSSTRAAVKQNALEALLLYIELDVAAPVIEEILPGLGNKVPKNVAATLNALTQIVHNYGCKIIDPKPILKVLPKAFGAADKNVRAEATNLAVELYRWLREAMKPMFWGDLKPTQQADLEAQFENVKAEGPPKQERLLRSQQDVVDAGPGGGEDGEDGAEEGEEPAEIDPFALAEPEDITQKIPPNFNELLASSKWKDRKEAVDGLYQALSVPRIKDGDFNDVTRGLAKCMKDANVAVVTQAALCIEALAKGLRQSFSKHRPTVMQPIMDRLKEKKASVADALGAALDATFASTSLTDCSEDIFAYLVNKNPQVKEGTMKFLIRCLRTTRDVPSKPEIAAICEAGKKLLAESSPALRDGGAEILGTVMKIIGERAMTPNLEGLDDIRKTKIKEFFETAEVKAKEKPKPAPKPAPVAAPKKALGKKPVAKKAAAPPIMPAETAPAPTSKPPAGKLGLSKPGGVVGGLKAPQKRTLEDDYAPPTPQPRAGLSRGLAGRSLAKPAAAPIQMPPDSPPPSSGLTAIERAELEELRAANEKLTRQVEEMRQERSKFMSEIQELKNQNAGLIEDHTRDVLSIKAKETQLVRARSDAEATEQVNERLRRELERLKRALNRAEGLNTATSGMVSPGITSPIHDDAGIYRDSMSATASRNRMSLASTLSEEKENGDAPYPRNKLSPELRYTGSTTSSGRGSPARGMRNVVSPHDDGSDVSSRERPISSLPQPSSNGGVESWRRAAEVTSQLKARIEQMKAKQGFARP</sequence>
<proteinExistence type="predicted"/>
<feature type="compositionally biased region" description="Basic and acidic residues" evidence="4">
    <location>
        <begin position="805"/>
        <end position="818"/>
    </location>
</feature>
<feature type="compositionally biased region" description="Pro residues" evidence="4">
    <location>
        <begin position="609"/>
        <end position="618"/>
    </location>
</feature>
<gene>
    <name evidence="6" type="ORF">PT974_11006</name>
</gene>
<feature type="domain" description="TOG" evidence="5">
    <location>
        <begin position="274"/>
        <end position="506"/>
    </location>
</feature>
<keyword evidence="7" id="KW-1185">Reference proteome</keyword>
<dbReference type="InterPro" id="IPR048492">
    <property type="entry name" value="Stu2_CTS"/>
</dbReference>
<feature type="compositionally biased region" description="Acidic residues" evidence="4">
    <location>
        <begin position="255"/>
        <end position="267"/>
    </location>
</feature>
<dbReference type="InterPro" id="IPR034085">
    <property type="entry name" value="TOG"/>
</dbReference>
<dbReference type="InterPro" id="IPR016024">
    <property type="entry name" value="ARM-type_fold"/>
</dbReference>